<evidence type="ECO:0000313" key="3">
    <source>
        <dbReference type="Proteomes" id="UP001215087"/>
    </source>
</evidence>
<accession>A0ABT5UTR2</accession>
<dbReference type="RefSeq" id="WP_227208751.1">
    <property type="nucleotide sequence ID" value="NZ_JAJCLO010000014.1"/>
</dbReference>
<comment type="caution">
    <text evidence="2">The sequence shown here is derived from an EMBL/GenBank/DDBJ whole genome shotgun (WGS) entry which is preliminary data.</text>
</comment>
<proteinExistence type="predicted"/>
<dbReference type="InterPro" id="IPR025682">
    <property type="entry name" value="CpXC_dom"/>
</dbReference>
<evidence type="ECO:0000259" key="1">
    <source>
        <dbReference type="Pfam" id="PF14353"/>
    </source>
</evidence>
<feature type="domain" description="CpXC" evidence="1">
    <location>
        <begin position="9"/>
        <end position="122"/>
    </location>
</feature>
<reference evidence="2 3" key="1">
    <citation type="submission" date="2023-02" db="EMBL/GenBank/DDBJ databases">
        <title>Comparative genome analysis of Eubacterium limosum species.</title>
        <authorList>
            <person name="Bak J.E."/>
        </authorList>
    </citation>
    <scope>NUCLEOTIDE SEQUENCE [LARGE SCALE GENOMIC DNA]</scope>
    <source>
        <strain evidence="2 3">KGMB01548</strain>
    </source>
</reference>
<name>A0ABT5UTR2_EUBLI</name>
<gene>
    <name evidence="2" type="ORF">PTZ04_18610</name>
</gene>
<dbReference type="Pfam" id="PF14353">
    <property type="entry name" value="CpXC"/>
    <property type="match status" value="1"/>
</dbReference>
<dbReference type="Proteomes" id="UP001215087">
    <property type="component" value="Unassembled WGS sequence"/>
</dbReference>
<keyword evidence="3" id="KW-1185">Reference proteome</keyword>
<sequence length="213" mass="24729">MAKTKQLYLECPECHKQIEIDGYHTINANLDTELRKQLISADVFCHVCPECGARFFQAYSLQYQDMEKKFILILDLGDTNLEEDIKTAQEIFSDYKIRVDNDMLEFMEKIHIFDANLNDKIIVYYDNKIKEDIAKKFLAQNPPIVVEKVLFDSFNLQKKTIVFGAVSNASKPIYINTPYHDYRNLANSPGLVSHFSEQPGEYRINSEWAKQIG</sequence>
<dbReference type="EMBL" id="JAQSVD010000013">
    <property type="protein sequence ID" value="MDE1472271.1"/>
    <property type="molecule type" value="Genomic_DNA"/>
</dbReference>
<protein>
    <submittedName>
        <fullName evidence="2">CpXC domain-containing protein</fullName>
    </submittedName>
</protein>
<evidence type="ECO:0000313" key="2">
    <source>
        <dbReference type="EMBL" id="MDE1472271.1"/>
    </source>
</evidence>
<organism evidence="2 3">
    <name type="scientific">Eubacterium limosum</name>
    <dbReference type="NCBI Taxonomy" id="1736"/>
    <lineage>
        <taxon>Bacteria</taxon>
        <taxon>Bacillati</taxon>
        <taxon>Bacillota</taxon>
        <taxon>Clostridia</taxon>
        <taxon>Eubacteriales</taxon>
        <taxon>Eubacteriaceae</taxon>
        <taxon>Eubacterium</taxon>
    </lineage>
</organism>